<feature type="compositionally biased region" description="Low complexity" evidence="6">
    <location>
        <begin position="530"/>
        <end position="542"/>
    </location>
</feature>
<organism evidence="8 9">
    <name type="scientific">Megalurothrips usitatus</name>
    <name type="common">bean blossom thrips</name>
    <dbReference type="NCBI Taxonomy" id="439358"/>
    <lineage>
        <taxon>Eukaryota</taxon>
        <taxon>Metazoa</taxon>
        <taxon>Ecdysozoa</taxon>
        <taxon>Arthropoda</taxon>
        <taxon>Hexapoda</taxon>
        <taxon>Insecta</taxon>
        <taxon>Pterygota</taxon>
        <taxon>Neoptera</taxon>
        <taxon>Paraneoptera</taxon>
        <taxon>Thysanoptera</taxon>
        <taxon>Terebrantia</taxon>
        <taxon>Thripoidea</taxon>
        <taxon>Thripidae</taxon>
        <taxon>Megalurothrips</taxon>
    </lineage>
</organism>
<evidence type="ECO:0000313" key="9">
    <source>
        <dbReference type="Proteomes" id="UP001075354"/>
    </source>
</evidence>
<feature type="compositionally biased region" description="Acidic residues" evidence="6">
    <location>
        <begin position="121"/>
        <end position="130"/>
    </location>
</feature>
<gene>
    <name evidence="8" type="ORF">ONE63_005321</name>
</gene>
<dbReference type="PANTHER" id="PTHR13555">
    <property type="entry name" value="C2H2 ZINC FINGER CGI-62-RELATED"/>
    <property type="match status" value="1"/>
</dbReference>
<keyword evidence="3 5" id="KW-0863">Zinc-finger</keyword>
<feature type="compositionally biased region" description="Polar residues" evidence="6">
    <location>
        <begin position="84"/>
        <end position="95"/>
    </location>
</feature>
<sequence length="708" mass="76401">MKFKTRGAAKTLSLDTSTWPPKGLGRSPDEAGRPRTATLDKPVVLDIALLGHLDMTTLTRRGLLNMCRFRNKGVVGVVAEPTPLRQTSRASSRSDVSGDEATPVTRRRRGGSTSGKKAVIEEEEDEETSWAEDDRFGTYRVRRNSRLNRTFRIPALSRGKRQPLNNIVLNNNNINSNESASPAADLKGGARGRRAAAGPGLDDILGAREQVPEPCRTCGRPELPERLHSHPKLPGKATAHHGYGHLPAAHQHPQPKGPPPPDLPVKNSVKKPVPIKYRPRRGSEGAGGGGGGASPARPAASPARRMASPAKASPAKGAFLVTHFVDADGPASPARAAAARGPRVVTCYVCGREFGTASLPLHEPQCVQRWRLQNTKLPPQWQRQLPDKPVGPITIEDWNKFAWESSKRADSVQCPNCLRRFCPDRINSHERVCFKKQPAVAGSRVVPQEPQAQTDPMAGRGSPLVECYLCGKKFGTRSIGIHEPQCLKKWQALQQHAGLDHALAAPPDSRQLEGPPACKPLAIEFPPKAPATSAPAPAVATPGRKDHPRTTPSAAEPHKHGVPQQAKSAWAGEDGVAVAAAPGAGTPAPAPDPRPSKPPSAAAPSTGRPLHCYLCGQMFGLQSLSIHEPQCLQKWRAENAKLPPHLQRPEPEKPEIIFTDTGMVDRDATAEAAWQVHLSQLVPCTHCGRKFSPERIEVHERCCKGSDR</sequence>
<feature type="compositionally biased region" description="Gly residues" evidence="6">
    <location>
        <begin position="284"/>
        <end position="293"/>
    </location>
</feature>
<dbReference type="PROSITE" id="PS52027">
    <property type="entry name" value="ZF_C2HC_C3H"/>
    <property type="match status" value="4"/>
</dbReference>
<dbReference type="InterPro" id="IPR026319">
    <property type="entry name" value="ZC2HC1A/B-like"/>
</dbReference>
<feature type="region of interest" description="Disordered" evidence="6">
    <location>
        <begin position="1"/>
        <end position="36"/>
    </location>
</feature>
<dbReference type="EMBL" id="JAPTSV010000002">
    <property type="protein sequence ID" value="KAJ1530413.1"/>
    <property type="molecule type" value="Genomic_DNA"/>
</dbReference>
<feature type="compositionally biased region" description="Low complexity" evidence="6">
    <location>
        <begin position="294"/>
        <end position="311"/>
    </location>
</feature>
<feature type="domain" description="C2HC/C3H-type" evidence="7">
    <location>
        <begin position="343"/>
        <end position="372"/>
    </location>
</feature>
<evidence type="ECO:0000313" key="8">
    <source>
        <dbReference type="EMBL" id="KAJ1530413.1"/>
    </source>
</evidence>
<dbReference type="GO" id="GO:0008270">
    <property type="term" value="F:zinc ion binding"/>
    <property type="evidence" value="ECO:0007669"/>
    <property type="project" value="UniProtKB-KW"/>
</dbReference>
<evidence type="ECO:0000256" key="5">
    <source>
        <dbReference type="PROSITE-ProRule" id="PRU01371"/>
    </source>
</evidence>
<evidence type="ECO:0000256" key="6">
    <source>
        <dbReference type="SAM" id="MobiDB-lite"/>
    </source>
</evidence>
<evidence type="ECO:0000256" key="1">
    <source>
        <dbReference type="ARBA" id="ARBA00022723"/>
    </source>
</evidence>
<feature type="region of interest" description="Disordered" evidence="6">
    <location>
        <begin position="220"/>
        <end position="311"/>
    </location>
</feature>
<dbReference type="AlphaFoldDB" id="A0AAV7Y1A0"/>
<feature type="region of interest" description="Disordered" evidence="6">
    <location>
        <begin position="505"/>
        <end position="605"/>
    </location>
</feature>
<feature type="domain" description="C2HC/C3H-type" evidence="7">
    <location>
        <begin position="410"/>
        <end position="439"/>
    </location>
</feature>
<feature type="region of interest" description="Disordered" evidence="6">
    <location>
        <begin position="80"/>
        <end position="130"/>
    </location>
</feature>
<feature type="compositionally biased region" description="Pro residues" evidence="6">
    <location>
        <begin position="588"/>
        <end position="598"/>
    </location>
</feature>
<keyword evidence="9" id="KW-1185">Reference proteome</keyword>
<proteinExistence type="predicted"/>
<evidence type="ECO:0000256" key="4">
    <source>
        <dbReference type="ARBA" id="ARBA00022833"/>
    </source>
</evidence>
<keyword evidence="2" id="KW-0677">Repeat</keyword>
<evidence type="ECO:0000256" key="3">
    <source>
        <dbReference type="ARBA" id="ARBA00022771"/>
    </source>
</evidence>
<accession>A0AAV7Y1A0</accession>
<protein>
    <recommendedName>
        <fullName evidence="7">C2HC/C3H-type domain-containing protein</fullName>
    </recommendedName>
</protein>
<dbReference type="InterPro" id="IPR049899">
    <property type="entry name" value="Znf_C2HC_C3H"/>
</dbReference>
<evidence type="ECO:0000259" key="7">
    <source>
        <dbReference type="PROSITE" id="PS52027"/>
    </source>
</evidence>
<evidence type="ECO:0000256" key="2">
    <source>
        <dbReference type="ARBA" id="ARBA00022737"/>
    </source>
</evidence>
<reference evidence="8" key="1">
    <citation type="submission" date="2022-12" db="EMBL/GenBank/DDBJ databases">
        <title>Chromosome-level genome assembly of the bean flower thrips Megalurothrips usitatus.</title>
        <authorList>
            <person name="Ma L."/>
            <person name="Liu Q."/>
            <person name="Li H."/>
            <person name="Cai W."/>
        </authorList>
    </citation>
    <scope>NUCLEOTIDE SEQUENCE</scope>
    <source>
        <strain evidence="8">Cailab_2022a</strain>
    </source>
</reference>
<dbReference type="PANTHER" id="PTHR13555:SF68">
    <property type="entry name" value="ZINC FINGER PROTEIN 474"/>
    <property type="match status" value="1"/>
</dbReference>
<feature type="domain" description="C2HC/C3H-type" evidence="7">
    <location>
        <begin position="463"/>
        <end position="492"/>
    </location>
</feature>
<dbReference type="Proteomes" id="UP001075354">
    <property type="component" value="Chromosome 2"/>
</dbReference>
<keyword evidence="4" id="KW-0862">Zinc</keyword>
<keyword evidence="1" id="KW-0479">Metal-binding</keyword>
<feature type="compositionally biased region" description="Basic residues" evidence="6">
    <location>
        <begin position="229"/>
        <end position="243"/>
    </location>
</feature>
<name>A0AAV7Y1A0_9NEOP</name>
<dbReference type="Pfam" id="PF13913">
    <property type="entry name" value="zf-C2HC_2"/>
    <property type="match status" value="5"/>
</dbReference>
<feature type="compositionally biased region" description="Low complexity" evidence="6">
    <location>
        <begin position="569"/>
        <end position="587"/>
    </location>
</feature>
<comment type="caution">
    <text evidence="8">The sequence shown here is derived from an EMBL/GenBank/DDBJ whole genome shotgun (WGS) entry which is preliminary data.</text>
</comment>
<feature type="domain" description="C2HC/C3H-type" evidence="7">
    <location>
        <begin position="680"/>
        <end position="708"/>
    </location>
</feature>
<dbReference type="Gene3D" id="3.30.160.60">
    <property type="entry name" value="Classic Zinc Finger"/>
    <property type="match status" value="4"/>
</dbReference>